<dbReference type="InterPro" id="IPR011048">
    <property type="entry name" value="Haem_d1_sf"/>
</dbReference>
<evidence type="ECO:0000313" key="2">
    <source>
        <dbReference type="EMBL" id="KZA98099.1"/>
    </source>
</evidence>
<name>A0A154IDQ2_RHILE</name>
<proteinExistence type="predicted"/>
<sequence>MNGPILTAATLAITFSLAAPQSTQAAEGAQAASKILGRISASRIAVISDGDFLARTYGTAELAPRNAGYRDLLTVMSPAGDKIVTGSIPVSNSVTSAPEILALSEDGQTAFVAERLGERPKGGNRISDLPPGRQLFAVDLSDGAALRLSDTVEIEAFPEALSPSPDGESVAVVSNTPEASFVQIVAYRDGRFGSVARFDLAELGVKGSAPAPRGGVTATNVHWHPSGRFLAVNINTQNRVVFFEVTGADDDALILRPWGNVVEVGADPFVGRFTPDGRHYLTANWGRNFAATNLEGRIPQTPSTISVIRLADPATSPQSARHDLLGGAETGLSSEGIAISPDGQLVATVNMRGTAFPPGSARFHRDASVTLLSFDPATGAIARLADYPFEGSLPEGGAFDRTGDHFLATVFQGHDGAGPEAGPGLEVFRVAKGDRPALKRLGRVPLPHGAHHVDLAP</sequence>
<evidence type="ECO:0000256" key="1">
    <source>
        <dbReference type="SAM" id="SignalP"/>
    </source>
</evidence>
<dbReference type="PANTHER" id="PTHR47197">
    <property type="entry name" value="PROTEIN NIRF"/>
    <property type="match status" value="1"/>
</dbReference>
<dbReference type="InterPro" id="IPR051200">
    <property type="entry name" value="Host-pathogen_enzymatic-act"/>
</dbReference>
<accession>A0A154IDQ2</accession>
<dbReference type="InterPro" id="IPR015943">
    <property type="entry name" value="WD40/YVTN_repeat-like_dom_sf"/>
</dbReference>
<protein>
    <recommendedName>
        <fullName evidence="3">Lactonase family protein</fullName>
    </recommendedName>
</protein>
<dbReference type="SUPFAM" id="SSF51004">
    <property type="entry name" value="C-terminal (heme d1) domain of cytochrome cd1-nitrite reductase"/>
    <property type="match status" value="1"/>
</dbReference>
<feature type="signal peptide" evidence="1">
    <location>
        <begin position="1"/>
        <end position="25"/>
    </location>
</feature>
<organism evidence="2">
    <name type="scientific">Rhizobium leguminosarum</name>
    <dbReference type="NCBI Taxonomy" id="384"/>
    <lineage>
        <taxon>Bacteria</taxon>
        <taxon>Pseudomonadati</taxon>
        <taxon>Pseudomonadota</taxon>
        <taxon>Alphaproteobacteria</taxon>
        <taxon>Hyphomicrobiales</taxon>
        <taxon>Rhizobiaceae</taxon>
        <taxon>Rhizobium/Agrobacterium group</taxon>
        <taxon>Rhizobium</taxon>
    </lineage>
</organism>
<keyword evidence="1" id="KW-0732">Signal</keyword>
<gene>
    <name evidence="2" type="ORF">A4A59_28785</name>
</gene>
<dbReference type="Gene3D" id="2.130.10.10">
    <property type="entry name" value="YVTN repeat-like/Quinoprotein amine dehydrogenase"/>
    <property type="match status" value="1"/>
</dbReference>
<evidence type="ECO:0008006" key="3">
    <source>
        <dbReference type="Google" id="ProtNLM"/>
    </source>
</evidence>
<reference evidence="2" key="1">
    <citation type="submission" date="2016-03" db="EMBL/GenBank/DDBJ databases">
        <title>Microsymbionts genomes from the relict species Vavilovia formosa.</title>
        <authorList>
            <person name="Chirak E."/>
            <person name="Kimeklis A."/>
            <person name="Kopat V."/>
            <person name="Andronov E."/>
        </authorList>
    </citation>
    <scope>NUCLEOTIDE SEQUENCE [LARGE SCALE GENOMIC DNA]</scope>
    <source>
        <strain evidence="2">Vaf12</strain>
    </source>
</reference>
<feature type="chain" id="PRO_5007596067" description="Lactonase family protein" evidence="1">
    <location>
        <begin position="26"/>
        <end position="457"/>
    </location>
</feature>
<dbReference type="AlphaFoldDB" id="A0A154IDQ2"/>
<dbReference type="EMBL" id="LVYU01000125">
    <property type="protein sequence ID" value="KZA98099.1"/>
    <property type="molecule type" value="Genomic_DNA"/>
</dbReference>
<dbReference type="RefSeq" id="WP_062944074.1">
    <property type="nucleotide sequence ID" value="NZ_CP171844.1"/>
</dbReference>
<dbReference type="PANTHER" id="PTHR47197:SF3">
    <property type="entry name" value="DIHYDRO-HEME D1 DEHYDROGENASE"/>
    <property type="match status" value="1"/>
</dbReference>
<comment type="caution">
    <text evidence="2">The sequence shown here is derived from an EMBL/GenBank/DDBJ whole genome shotgun (WGS) entry which is preliminary data.</text>
</comment>